<reference evidence="3" key="1">
    <citation type="submission" date="2022-07" db="EMBL/GenBank/DDBJ databases">
        <title>Faecal culturing of patients with breast cancer.</title>
        <authorList>
            <person name="Teng N.M.Y."/>
            <person name="Kiu R."/>
            <person name="Evans R."/>
            <person name="Baker D.J."/>
            <person name="Zenner C."/>
            <person name="Robinson S.D."/>
            <person name="Hall L.J."/>
        </authorList>
    </citation>
    <scope>NUCLEOTIDE SEQUENCE</scope>
    <source>
        <strain evidence="3">LH1062</strain>
    </source>
</reference>
<protein>
    <submittedName>
        <fullName evidence="3">Glycosyltransferase</fullName>
    </submittedName>
</protein>
<dbReference type="Pfam" id="PF00535">
    <property type="entry name" value="Glycos_transf_2"/>
    <property type="match status" value="1"/>
</dbReference>
<dbReference type="EMBL" id="CP101620">
    <property type="protein sequence ID" value="UTY38084.1"/>
    <property type="molecule type" value="Genomic_DNA"/>
</dbReference>
<keyword evidence="1" id="KW-0812">Transmembrane</keyword>
<evidence type="ECO:0000259" key="2">
    <source>
        <dbReference type="Pfam" id="PF00535"/>
    </source>
</evidence>
<name>A0ABY5I0Z2_9FIRM</name>
<feature type="domain" description="Glycosyltransferase 2-like" evidence="2">
    <location>
        <begin position="6"/>
        <end position="111"/>
    </location>
</feature>
<gene>
    <name evidence="3" type="ORF">NMU03_10300</name>
</gene>
<dbReference type="RefSeq" id="WP_290138158.1">
    <property type="nucleotide sequence ID" value="NZ_CP101620.1"/>
</dbReference>
<evidence type="ECO:0000256" key="1">
    <source>
        <dbReference type="SAM" id="Phobius"/>
    </source>
</evidence>
<dbReference type="InterPro" id="IPR001173">
    <property type="entry name" value="Glyco_trans_2-like"/>
</dbReference>
<dbReference type="InterPro" id="IPR029044">
    <property type="entry name" value="Nucleotide-diphossugar_trans"/>
</dbReference>
<keyword evidence="4" id="KW-1185">Reference proteome</keyword>
<keyword evidence="1" id="KW-1133">Transmembrane helix</keyword>
<evidence type="ECO:0000313" key="3">
    <source>
        <dbReference type="EMBL" id="UTY38084.1"/>
    </source>
</evidence>
<sequence length="137" mass="15995">MKELVSIITPSYNTANFISQTIESVLNQTYTNWEMIIIDDCSTDNTKEVVAKYKDSRITYIENEKNLGAAISRNRALKIAKGEWIAFLDSDDLWDKSKLEKQLKFMRTHNCFFRILIIVKSMKIMMSLINVYLDQII</sequence>
<keyword evidence="1" id="KW-0472">Membrane</keyword>
<dbReference type="Proteomes" id="UP001060112">
    <property type="component" value="Chromosome"/>
</dbReference>
<feature type="transmembrane region" description="Helical" evidence="1">
    <location>
        <begin position="111"/>
        <end position="133"/>
    </location>
</feature>
<organism evidence="3 4">
    <name type="scientific">Allocoprobacillus halotolerans</name>
    <dbReference type="NCBI Taxonomy" id="2944914"/>
    <lineage>
        <taxon>Bacteria</taxon>
        <taxon>Bacillati</taxon>
        <taxon>Bacillota</taxon>
        <taxon>Erysipelotrichia</taxon>
        <taxon>Erysipelotrichales</taxon>
        <taxon>Erysipelotrichaceae</taxon>
        <taxon>Allocoprobacillus</taxon>
    </lineage>
</organism>
<dbReference type="SUPFAM" id="SSF53448">
    <property type="entry name" value="Nucleotide-diphospho-sugar transferases"/>
    <property type="match status" value="1"/>
</dbReference>
<accession>A0ABY5I0Z2</accession>
<dbReference type="Gene3D" id="3.90.550.10">
    <property type="entry name" value="Spore Coat Polysaccharide Biosynthesis Protein SpsA, Chain A"/>
    <property type="match status" value="1"/>
</dbReference>
<dbReference type="CDD" id="cd00761">
    <property type="entry name" value="Glyco_tranf_GTA_type"/>
    <property type="match status" value="1"/>
</dbReference>
<evidence type="ECO:0000313" key="4">
    <source>
        <dbReference type="Proteomes" id="UP001060112"/>
    </source>
</evidence>
<dbReference type="PANTHER" id="PTHR22916">
    <property type="entry name" value="GLYCOSYLTRANSFERASE"/>
    <property type="match status" value="1"/>
</dbReference>
<dbReference type="PANTHER" id="PTHR22916:SF3">
    <property type="entry name" value="UDP-GLCNAC:BETAGAL BETA-1,3-N-ACETYLGLUCOSAMINYLTRANSFERASE-LIKE PROTEIN 1"/>
    <property type="match status" value="1"/>
</dbReference>
<proteinExistence type="predicted"/>